<accession>A0AAX2A041</accession>
<dbReference type="Pfam" id="PF00580">
    <property type="entry name" value="UvrD-helicase"/>
    <property type="match status" value="1"/>
</dbReference>
<dbReference type="InterPro" id="IPR014017">
    <property type="entry name" value="DNA_helicase_UvrD-like_C"/>
</dbReference>
<reference evidence="15 16" key="1">
    <citation type="submission" date="2019-01" db="EMBL/GenBank/DDBJ databases">
        <title>Anoxybacillus flavithermus in powdered infant formula.</title>
        <authorList>
            <person name="Rhee M.S."/>
            <person name="Choi I.-G."/>
            <person name="Cho T.J."/>
            <person name="Park B."/>
        </authorList>
    </citation>
    <scope>NUCLEOTIDE SEQUENCE [LARGE SCALE GENOMIC DNA]</scope>
    <source>
        <strain evidence="15 16">FHS-PPAM212</strain>
    </source>
</reference>
<dbReference type="PANTHER" id="PTHR11070">
    <property type="entry name" value="UVRD / RECB / PCRA DNA HELICASE FAMILY MEMBER"/>
    <property type="match status" value="1"/>
</dbReference>
<evidence type="ECO:0000259" key="14">
    <source>
        <dbReference type="PROSITE" id="PS51217"/>
    </source>
</evidence>
<dbReference type="GO" id="GO:0016787">
    <property type="term" value="F:hydrolase activity"/>
    <property type="evidence" value="ECO:0007669"/>
    <property type="project" value="UniProtKB-UniRule"/>
</dbReference>
<evidence type="ECO:0000256" key="9">
    <source>
        <dbReference type="ARBA" id="ARBA00034617"/>
    </source>
</evidence>
<keyword evidence="7" id="KW-0238">DNA-binding</keyword>
<dbReference type="Proteomes" id="UP000286434">
    <property type="component" value="Unassembled WGS sequence"/>
</dbReference>
<sequence length="716" mass="82685">MTLHKGVQAMNKAQYNGKLFDIHTLPREKYELVYEQSLRNKWTCPMCGGIVRLHLAIEHAPHFYHVSNPCIKEERQRGNAVAIRPHQPFQAKEKKQTIVCGIPLDTEQYEAVQHVEGPLLVLAGAGSGKTRTLTTRAAAMIAHHRIQSKNMMIVTFTTKAAKELAERLYAYNLDVLPTIGTFHSLFYRMLQHADPFRWRHERLIRDWQKEKMMKEIGRDIGIDERDFPYDEAMQRISYWKNTLTPLHTITIENEWDERVVQLYKQYEAKKQQLELFDFDDMLYACYDMLRTDERRLRQYHERFHYFLIDEFQDINSVQYETMKLLASHTHHICAVGDDDQAIYAFRGSDSSFIHQFQQDFPHTKIVKLTENYRSPHPIVSLANSIISKSRTRIPKQMNAQTDSAHMPICFFPYDEEEEATMIACDIQERMKQGAKPSDIAILCRTNAASRAVFERLSQLHIPVTTDGDSFYNRRIVRYLLSFFQLALDPNDEQAMTDVATVLFLKQTIMNDLKANAILQDCSLVEALAKLDGIPPFQKQKLRTIAPLFAKVKDMKPMDAIDFIEKEMGFGDFLKKRGNEGNAIEKGSDDVRDVKVVVRKFKTIQAFLSHVKRVQAYASTTCDDGIQLMTIHRSKGLEFPIVYIIGAVDGLLPHDYALEAYRNGDVAPLEEERRLLYVAVTRAKERLFISVPSMRRLKKANASRLLPSLKAKAKSPV</sequence>
<dbReference type="Gene3D" id="1.10.486.10">
    <property type="entry name" value="PCRA, domain 4"/>
    <property type="match status" value="1"/>
</dbReference>
<evidence type="ECO:0000256" key="8">
    <source>
        <dbReference type="ARBA" id="ARBA00023235"/>
    </source>
</evidence>
<evidence type="ECO:0000256" key="1">
    <source>
        <dbReference type="ARBA" id="ARBA00009922"/>
    </source>
</evidence>
<keyword evidence="5 12" id="KW-0347">Helicase</keyword>
<dbReference type="GO" id="GO:0046872">
    <property type="term" value="F:metal ion binding"/>
    <property type="evidence" value="ECO:0007669"/>
    <property type="project" value="UniProtKB-KW"/>
</dbReference>
<dbReference type="InterPro" id="IPR014016">
    <property type="entry name" value="UvrD-like_ATP-bd"/>
</dbReference>
<dbReference type="InterPro" id="IPR027417">
    <property type="entry name" value="P-loop_NTPase"/>
</dbReference>
<dbReference type="CDD" id="cd18807">
    <property type="entry name" value="SF1_C_UvrD"/>
    <property type="match status" value="1"/>
</dbReference>
<keyword evidence="8" id="KW-0413">Isomerase</keyword>
<dbReference type="PROSITE" id="PS00202">
    <property type="entry name" value="RUBREDOXIN"/>
    <property type="match status" value="1"/>
</dbReference>
<keyword evidence="2" id="KW-0479">Metal-binding</keyword>
<dbReference type="PROSITE" id="PS51217">
    <property type="entry name" value="UVRD_HELICASE_CTER"/>
    <property type="match status" value="1"/>
</dbReference>
<keyword evidence="3 12" id="KW-0547">Nucleotide-binding</keyword>
<feature type="domain" description="UvrD-like helicase ATP-binding" evidence="13">
    <location>
        <begin position="102"/>
        <end position="375"/>
    </location>
</feature>
<keyword evidence="6 12" id="KW-0067">ATP-binding</keyword>
<dbReference type="GO" id="GO:0003677">
    <property type="term" value="F:DNA binding"/>
    <property type="evidence" value="ECO:0007669"/>
    <property type="project" value="UniProtKB-KW"/>
</dbReference>
<dbReference type="PANTHER" id="PTHR11070:SF2">
    <property type="entry name" value="ATP-DEPENDENT DNA HELICASE SRS2"/>
    <property type="match status" value="1"/>
</dbReference>
<name>A0AAX2A041_9BACL</name>
<dbReference type="EC" id="5.6.2.4" evidence="10"/>
<dbReference type="Gene3D" id="3.40.50.300">
    <property type="entry name" value="P-loop containing nucleotide triphosphate hydrolases"/>
    <property type="match status" value="2"/>
</dbReference>
<dbReference type="InterPro" id="IPR013986">
    <property type="entry name" value="DExx_box_DNA_helicase_dom_sf"/>
</dbReference>
<evidence type="ECO:0000256" key="3">
    <source>
        <dbReference type="ARBA" id="ARBA00022741"/>
    </source>
</evidence>
<comment type="catalytic activity">
    <reaction evidence="9">
        <text>Couples ATP hydrolysis with the unwinding of duplex DNA by translocating in the 3'-5' direction.</text>
        <dbReference type="EC" id="5.6.2.4"/>
    </reaction>
</comment>
<evidence type="ECO:0000256" key="7">
    <source>
        <dbReference type="ARBA" id="ARBA00023125"/>
    </source>
</evidence>
<evidence type="ECO:0000256" key="5">
    <source>
        <dbReference type="ARBA" id="ARBA00022806"/>
    </source>
</evidence>
<keyword evidence="4 12" id="KW-0378">Hydrolase</keyword>
<dbReference type="GO" id="GO:0000725">
    <property type="term" value="P:recombinational repair"/>
    <property type="evidence" value="ECO:0007669"/>
    <property type="project" value="TreeGrafter"/>
</dbReference>
<proteinExistence type="inferred from homology"/>
<dbReference type="GO" id="GO:0005524">
    <property type="term" value="F:ATP binding"/>
    <property type="evidence" value="ECO:0007669"/>
    <property type="project" value="UniProtKB-UniRule"/>
</dbReference>
<dbReference type="SUPFAM" id="SSF52540">
    <property type="entry name" value="P-loop containing nucleoside triphosphate hydrolases"/>
    <property type="match status" value="1"/>
</dbReference>
<gene>
    <name evidence="15" type="ORF">EA138_08640</name>
</gene>
<dbReference type="InterPro" id="IPR000212">
    <property type="entry name" value="DNA_helicase_UvrD/REP"/>
</dbReference>
<dbReference type="EMBL" id="SBBW01000030">
    <property type="protein sequence ID" value="RWU13083.1"/>
    <property type="molecule type" value="Genomic_DNA"/>
</dbReference>
<dbReference type="PROSITE" id="PS51198">
    <property type="entry name" value="UVRD_HELICASE_ATP_BIND"/>
    <property type="match status" value="1"/>
</dbReference>
<dbReference type="CDD" id="cd17932">
    <property type="entry name" value="DEXQc_UvrD"/>
    <property type="match status" value="1"/>
</dbReference>
<evidence type="ECO:0000259" key="13">
    <source>
        <dbReference type="PROSITE" id="PS51198"/>
    </source>
</evidence>
<dbReference type="GO" id="GO:0033202">
    <property type="term" value="C:DNA helicase complex"/>
    <property type="evidence" value="ECO:0007669"/>
    <property type="project" value="TreeGrafter"/>
</dbReference>
<dbReference type="InterPro" id="IPR018527">
    <property type="entry name" value="Rubredoxin_Fe_BS"/>
</dbReference>
<feature type="domain" description="UvrD-like helicase C-terminal" evidence="14">
    <location>
        <begin position="376"/>
        <end position="635"/>
    </location>
</feature>
<evidence type="ECO:0000256" key="12">
    <source>
        <dbReference type="PROSITE-ProRule" id="PRU00560"/>
    </source>
</evidence>
<feature type="binding site" evidence="12">
    <location>
        <begin position="123"/>
        <end position="130"/>
    </location>
    <ligand>
        <name>ATP</name>
        <dbReference type="ChEBI" id="CHEBI:30616"/>
    </ligand>
</feature>
<evidence type="ECO:0000313" key="15">
    <source>
        <dbReference type="EMBL" id="RWU13083.1"/>
    </source>
</evidence>
<comment type="catalytic activity">
    <reaction evidence="11">
        <text>ATP + H2O = ADP + phosphate + H(+)</text>
        <dbReference type="Rhea" id="RHEA:13065"/>
        <dbReference type="ChEBI" id="CHEBI:15377"/>
        <dbReference type="ChEBI" id="CHEBI:15378"/>
        <dbReference type="ChEBI" id="CHEBI:30616"/>
        <dbReference type="ChEBI" id="CHEBI:43474"/>
        <dbReference type="ChEBI" id="CHEBI:456216"/>
        <dbReference type="EC" id="5.6.2.4"/>
    </reaction>
</comment>
<dbReference type="AlphaFoldDB" id="A0AAX2A041"/>
<comment type="caution">
    <text evidence="15">The sequence shown here is derived from an EMBL/GenBank/DDBJ whole genome shotgun (WGS) entry which is preliminary data.</text>
</comment>
<evidence type="ECO:0000256" key="6">
    <source>
        <dbReference type="ARBA" id="ARBA00022840"/>
    </source>
</evidence>
<dbReference type="Pfam" id="PF13361">
    <property type="entry name" value="UvrD_C"/>
    <property type="match status" value="2"/>
</dbReference>
<dbReference type="GO" id="GO:0005829">
    <property type="term" value="C:cytosol"/>
    <property type="evidence" value="ECO:0007669"/>
    <property type="project" value="TreeGrafter"/>
</dbReference>
<dbReference type="Gene3D" id="1.10.10.160">
    <property type="match status" value="1"/>
</dbReference>
<evidence type="ECO:0000256" key="11">
    <source>
        <dbReference type="ARBA" id="ARBA00048988"/>
    </source>
</evidence>
<evidence type="ECO:0000256" key="2">
    <source>
        <dbReference type="ARBA" id="ARBA00022723"/>
    </source>
</evidence>
<dbReference type="GO" id="GO:0043138">
    <property type="term" value="F:3'-5' DNA helicase activity"/>
    <property type="evidence" value="ECO:0007669"/>
    <property type="project" value="UniProtKB-EC"/>
</dbReference>
<evidence type="ECO:0000313" key="16">
    <source>
        <dbReference type="Proteomes" id="UP000286434"/>
    </source>
</evidence>
<comment type="similarity">
    <text evidence="1">Belongs to the helicase family. UvrD subfamily.</text>
</comment>
<organism evidence="15 16">
    <name type="scientific">Anoxybacillus flavithermus</name>
    <dbReference type="NCBI Taxonomy" id="33934"/>
    <lineage>
        <taxon>Bacteria</taxon>
        <taxon>Bacillati</taxon>
        <taxon>Bacillota</taxon>
        <taxon>Bacilli</taxon>
        <taxon>Bacillales</taxon>
        <taxon>Anoxybacillaceae</taxon>
        <taxon>Anoxybacillus</taxon>
    </lineage>
</organism>
<protein>
    <recommendedName>
        <fullName evidence="10">DNA 3'-5' helicase</fullName>
        <ecNumber evidence="10">5.6.2.4</ecNumber>
    </recommendedName>
</protein>
<evidence type="ECO:0000256" key="4">
    <source>
        <dbReference type="ARBA" id="ARBA00022801"/>
    </source>
</evidence>
<evidence type="ECO:0000256" key="10">
    <source>
        <dbReference type="ARBA" id="ARBA00034808"/>
    </source>
</evidence>